<feature type="domain" description="ATPase AAA-type core" evidence="3">
    <location>
        <begin position="173"/>
        <end position="239"/>
    </location>
</feature>
<dbReference type="GO" id="GO:0097352">
    <property type="term" value="P:autophagosome maturation"/>
    <property type="evidence" value="ECO:0007669"/>
    <property type="project" value="TreeGrafter"/>
</dbReference>
<evidence type="ECO:0000313" key="6">
    <source>
        <dbReference type="Proteomes" id="UP000663860"/>
    </source>
</evidence>
<name>A0A815PY90_9BILA</name>
<reference evidence="5" key="1">
    <citation type="submission" date="2021-02" db="EMBL/GenBank/DDBJ databases">
        <authorList>
            <person name="Nowell W R."/>
        </authorList>
    </citation>
    <scope>NUCLEOTIDE SEQUENCE</scope>
</reference>
<protein>
    <submittedName>
        <fullName evidence="5">Uncharacterized protein</fullName>
    </submittedName>
</protein>
<proteinExistence type="predicted"/>
<dbReference type="Pfam" id="PF00004">
    <property type="entry name" value="AAA"/>
    <property type="match status" value="1"/>
</dbReference>
<accession>A0A815PY90</accession>
<dbReference type="SUPFAM" id="SSF52540">
    <property type="entry name" value="P-loop containing nucleoside triphosphate hydrolases"/>
    <property type="match status" value="2"/>
</dbReference>
<evidence type="ECO:0000259" key="3">
    <source>
        <dbReference type="Pfam" id="PF00004"/>
    </source>
</evidence>
<dbReference type="PANTHER" id="PTHR23077:SF171">
    <property type="entry name" value="NUCLEAR VALOSIN-CONTAINING PROTEIN-LIKE"/>
    <property type="match status" value="1"/>
</dbReference>
<gene>
    <name evidence="5" type="ORF">IZO911_LOCUS42622</name>
</gene>
<evidence type="ECO:0000313" key="5">
    <source>
        <dbReference type="EMBL" id="CAF1455628.1"/>
    </source>
</evidence>
<dbReference type="Gene3D" id="3.40.50.300">
    <property type="entry name" value="P-loop containing nucleotide triphosphate hydrolases"/>
    <property type="match status" value="2"/>
</dbReference>
<dbReference type="InterPro" id="IPR050168">
    <property type="entry name" value="AAA_ATPase_domain"/>
</dbReference>
<dbReference type="InterPro" id="IPR041569">
    <property type="entry name" value="AAA_lid_3"/>
</dbReference>
<dbReference type="Pfam" id="PF17862">
    <property type="entry name" value="AAA_lid_3"/>
    <property type="match status" value="1"/>
</dbReference>
<dbReference type="AlphaFoldDB" id="A0A815PY90"/>
<dbReference type="GO" id="GO:0005829">
    <property type="term" value="C:cytosol"/>
    <property type="evidence" value="ECO:0007669"/>
    <property type="project" value="TreeGrafter"/>
</dbReference>
<evidence type="ECO:0000256" key="1">
    <source>
        <dbReference type="ARBA" id="ARBA00022741"/>
    </source>
</evidence>
<comment type="caution">
    <text evidence="5">The sequence shown here is derived from an EMBL/GenBank/DDBJ whole genome shotgun (WGS) entry which is preliminary data.</text>
</comment>
<feature type="domain" description="AAA ATPase AAA+ lid" evidence="4">
    <location>
        <begin position="261"/>
        <end position="293"/>
    </location>
</feature>
<dbReference type="PANTHER" id="PTHR23077">
    <property type="entry name" value="AAA-FAMILY ATPASE"/>
    <property type="match status" value="1"/>
</dbReference>
<organism evidence="5 6">
    <name type="scientific">Adineta steineri</name>
    <dbReference type="NCBI Taxonomy" id="433720"/>
    <lineage>
        <taxon>Eukaryota</taxon>
        <taxon>Metazoa</taxon>
        <taxon>Spiralia</taxon>
        <taxon>Gnathifera</taxon>
        <taxon>Rotifera</taxon>
        <taxon>Eurotatoria</taxon>
        <taxon>Bdelloidea</taxon>
        <taxon>Adinetida</taxon>
        <taxon>Adinetidae</taxon>
        <taxon>Adineta</taxon>
    </lineage>
</organism>
<dbReference type="GO" id="GO:0031593">
    <property type="term" value="F:polyubiquitin modification-dependent protein binding"/>
    <property type="evidence" value="ECO:0007669"/>
    <property type="project" value="TreeGrafter"/>
</dbReference>
<dbReference type="GO" id="GO:0030970">
    <property type="term" value="P:retrograde protein transport, ER to cytosol"/>
    <property type="evidence" value="ECO:0007669"/>
    <property type="project" value="TreeGrafter"/>
</dbReference>
<evidence type="ECO:0000256" key="2">
    <source>
        <dbReference type="ARBA" id="ARBA00022840"/>
    </source>
</evidence>
<evidence type="ECO:0000259" key="4">
    <source>
        <dbReference type="Pfam" id="PF17862"/>
    </source>
</evidence>
<dbReference type="InterPro" id="IPR027417">
    <property type="entry name" value="P-loop_NTPase"/>
</dbReference>
<dbReference type="EMBL" id="CAJNOE010001873">
    <property type="protein sequence ID" value="CAF1455628.1"/>
    <property type="molecule type" value="Genomic_DNA"/>
</dbReference>
<sequence>MDEIKKHSHVTVIAATNRFNATDSGLYSFDCKVYLDIPDSAGRLKILRILIQYTEIADTTKTLQSISAETHGYVGADLASSISKAVSLEIKEKMGTLVLQKDAIDGKVLNSLVVTKHNFLSALNQSNPSALRKTVVVVSTTTWGDIGGLDSVKRELQTLVQYAVEHSEKPPDCARQAAPCVLFFDELDSIGKACGGAADRVINQILTEVDGMGTTNRSDIIDSTILRSGRLDQLIYIPLPDDKSRIAILGSTLRKSPVAKNVDMNLLASVTKGFSGADLTEICQRAFKLATEELIVKRTRT</sequence>
<dbReference type="GO" id="GO:0051228">
    <property type="term" value="P:mitotic spindle disassembly"/>
    <property type="evidence" value="ECO:0007669"/>
    <property type="project" value="TreeGrafter"/>
</dbReference>
<dbReference type="GO" id="GO:0005524">
    <property type="term" value="F:ATP binding"/>
    <property type="evidence" value="ECO:0007669"/>
    <property type="project" value="UniProtKB-KW"/>
</dbReference>
<dbReference type="GO" id="GO:0034098">
    <property type="term" value="C:VCP-NPL4-UFD1 AAA ATPase complex"/>
    <property type="evidence" value="ECO:0007669"/>
    <property type="project" value="TreeGrafter"/>
</dbReference>
<dbReference type="GO" id="GO:0016887">
    <property type="term" value="F:ATP hydrolysis activity"/>
    <property type="evidence" value="ECO:0007669"/>
    <property type="project" value="InterPro"/>
</dbReference>
<dbReference type="InterPro" id="IPR003959">
    <property type="entry name" value="ATPase_AAA_core"/>
</dbReference>
<keyword evidence="1" id="KW-0547">Nucleotide-binding</keyword>
<dbReference type="Gene3D" id="1.10.8.60">
    <property type="match status" value="2"/>
</dbReference>
<keyword evidence="2" id="KW-0067">ATP-binding</keyword>
<dbReference type="Proteomes" id="UP000663860">
    <property type="component" value="Unassembled WGS sequence"/>
</dbReference>
<dbReference type="GO" id="GO:0005634">
    <property type="term" value="C:nucleus"/>
    <property type="evidence" value="ECO:0007669"/>
    <property type="project" value="TreeGrafter"/>
</dbReference>